<dbReference type="PANTHER" id="PTHR30563:SF0">
    <property type="entry name" value="DNA RECOMBINATION PROTEIN RMUC"/>
    <property type="match status" value="1"/>
</dbReference>
<keyword evidence="3 5" id="KW-0175">Coiled coil</keyword>
<sequence>MDLFAGSAILILGFVVGAVIAWMLARSRDGGRVQAAVSQAQSASQVQTAQLEERLRGMTEDLQLARDAREQLERQSNASRDELAKVRDELARLSERSSRVPALEAEILKLGEQVRSGADELRLITASEAQKQQLVASLTEQANQFESDNKELAHKLALTSTSLQEAHERKAALEEQVSRIPGLERKIGETEGLLSNANGQLTELRESSGRQNGKLLAELEAEQQAAALVRDELIDVKSARAAAESVVTRLSDELTELRTRTEAERQNAEEKLNLLLQAKEALSDQFKTLATEILEEKSKRFAEQNQTSLGLLLEPLKTKLTEFQGKVEEVYVQEGKDRSALSAQVRQLVELNQALSQDAKNLTLALKGSSKTQGNWGELILERVLEASGLRKGDEYEVQDSQVREDGSRAQPDVVINLPEERKLVVDSKVSLLAYERYASAETDEERPIALRQHVDSIRSHIKSLSDKQYQAVYGKSLDFVLAFVPIEPAFMLAVTNDNELFMDAWRRNVLLVSPSTLLFVVRTVAHLWRQEAQSRNAQDIAKRGAELYDKLCGFVEDLQLVGNRLSQARKAYDSAHSKLAIGRGNVIRQAEMLRDMGVKPSKALPQALVDIASSEDDAILIPRESVDISVSQEPGLPSSASPSNEADM</sequence>
<organism evidence="8">
    <name type="scientific">Burkholderia contaminans</name>
    <dbReference type="NCBI Taxonomy" id="488447"/>
    <lineage>
        <taxon>Bacteria</taxon>
        <taxon>Pseudomonadati</taxon>
        <taxon>Pseudomonadota</taxon>
        <taxon>Betaproteobacteria</taxon>
        <taxon>Burkholderiales</taxon>
        <taxon>Burkholderiaceae</taxon>
        <taxon>Burkholderia</taxon>
        <taxon>Burkholderia cepacia complex</taxon>
    </lineage>
</organism>
<comment type="function">
    <text evidence="1">Involved in DNA recombination.</text>
</comment>
<dbReference type="AlphaFoldDB" id="A0A250L8R2"/>
<evidence type="ECO:0000313" key="13">
    <source>
        <dbReference type="Proteomes" id="UP001220209"/>
    </source>
</evidence>
<dbReference type="EMBL" id="JAENIB010000043">
    <property type="protein sequence ID" value="MBK1935988.1"/>
    <property type="molecule type" value="Genomic_DNA"/>
</dbReference>
<reference evidence="10 12" key="4">
    <citation type="submission" date="2021-03" db="EMBL/GenBank/DDBJ databases">
        <title>Clinical course, treatment and visual outcome of an outbreak of Burkholderia contaminans endophthalmitis following cataract surgery.</title>
        <authorList>
            <person name="Lind C."/>
            <person name="Olsen K."/>
            <person name="Angelsen N.K."/>
            <person name="Krefting E.A."/>
            <person name="Fossen K."/>
            <person name="Gravningen K."/>
            <person name="Depoorter E."/>
            <person name="Vandamme P."/>
            <person name="Bertelsen G."/>
        </authorList>
    </citation>
    <scope>NUCLEOTIDE SEQUENCE [LARGE SCALE GENOMIC DNA]</scope>
    <source>
        <strain evidence="10 12">51242556</strain>
    </source>
</reference>
<reference evidence="11 13" key="5">
    <citation type="submission" date="2021-12" db="EMBL/GenBank/DDBJ databases">
        <title>Genomic and phenotypic characterization of three Burkholderia contaminans isolates recovered from different sources.</title>
        <authorList>
            <person name="Lopez De Volder A."/>
            <person name="Fan Y."/>
            <person name="Nunvar J."/>
            <person name="Herrera T."/>
            <person name="Timp W."/>
            <person name="Degrossi J."/>
        </authorList>
    </citation>
    <scope>NUCLEOTIDE SEQUENCE [LARGE SCALE GENOMIC DNA]</scope>
    <source>
        <strain evidence="11 13">LMG 23361</strain>
    </source>
</reference>
<dbReference type="EMBL" id="CP090640">
    <property type="protein sequence ID" value="WFN18825.1"/>
    <property type="molecule type" value="Genomic_DNA"/>
</dbReference>
<reference evidence="8" key="1">
    <citation type="journal article" date="2016" name="Biosci. Biotechnol. Biochem.">
        <title>Bioconversion of AHX to AOH by resting cells of Burkholderia contaminans CH-1.</title>
        <authorList>
            <person name="Choi J.H."/>
            <person name="Kikuchi A."/>
            <person name="Pumkaeo P."/>
            <person name="Hirai H."/>
            <person name="Tokuyama S."/>
            <person name="Kawagishi H."/>
        </authorList>
    </citation>
    <scope>NUCLEOTIDE SEQUENCE</scope>
    <source>
        <strain evidence="8">CH-1</strain>
    </source>
</reference>
<evidence type="ECO:0000313" key="9">
    <source>
        <dbReference type="EMBL" id="MBK1935988.1"/>
    </source>
</evidence>
<evidence type="ECO:0000313" key="12">
    <source>
        <dbReference type="Proteomes" id="UP000664048"/>
    </source>
</evidence>
<proteinExistence type="inferred from homology"/>
<reference evidence="8" key="2">
    <citation type="journal article" date="2017" name="Genome Announc.">
        <title>High-Quality Draft Genome Sequence of Burkholderia contaminans CH-1, a Gram-Negative Bacterium That Metabolizes 2-Azahypoxanthine, a Plant Growth-Regulating Compound.</title>
        <authorList>
            <person name="Choi J.-H."/>
            <person name="Sugiura H."/>
            <person name="Moriuchi R."/>
            <person name="Kawagishi H."/>
            <person name="Dohra H."/>
        </authorList>
    </citation>
    <scope>NUCLEOTIDE SEQUENCE</scope>
    <source>
        <strain evidence="8">CH-1</strain>
    </source>
</reference>
<keyword evidence="7" id="KW-0472">Membrane</keyword>
<dbReference type="RefSeq" id="WP_076841689.1">
    <property type="nucleotide sequence ID" value="NZ_AP018358.1"/>
</dbReference>
<reference evidence="9" key="3">
    <citation type="submission" date="2021-01" db="EMBL/GenBank/DDBJ databases">
        <title>Outbreak of Burkholderia contaminns endophthalmitis traced to a clinical ventilation system.</title>
        <authorList>
            <person name="Lipuma J."/>
            <person name="Spilker T."/>
            <person name="Kratholm J."/>
        </authorList>
    </citation>
    <scope>NUCLEOTIDE SEQUENCE</scope>
    <source>
        <strain evidence="9">HI4954</strain>
    </source>
</reference>
<dbReference type="Proteomes" id="UP001220209">
    <property type="component" value="Chromosome 1"/>
</dbReference>
<evidence type="ECO:0000256" key="3">
    <source>
        <dbReference type="ARBA" id="ARBA00023054"/>
    </source>
</evidence>
<evidence type="ECO:0000256" key="2">
    <source>
        <dbReference type="ARBA" id="ARBA00009840"/>
    </source>
</evidence>
<dbReference type="GO" id="GO:0006310">
    <property type="term" value="P:DNA recombination"/>
    <property type="evidence" value="ECO:0007669"/>
    <property type="project" value="UniProtKB-KW"/>
</dbReference>
<evidence type="ECO:0000313" key="11">
    <source>
        <dbReference type="EMBL" id="WFN18825.1"/>
    </source>
</evidence>
<feature type="coiled-coil region" evidence="5">
    <location>
        <begin position="240"/>
        <end position="285"/>
    </location>
</feature>
<accession>A0A250L8R2</accession>
<gene>
    <name evidence="8" type="primary">rmuC</name>
    <name evidence="8" type="ORF">BCCH1_33930</name>
    <name evidence="10" type="ORF">J4M89_40085</name>
    <name evidence="9" type="ORF">JIN94_39585</name>
    <name evidence="11" type="ORF">LXE91_07365</name>
</gene>
<evidence type="ECO:0000256" key="4">
    <source>
        <dbReference type="ARBA" id="ARBA00023172"/>
    </source>
</evidence>
<keyword evidence="4" id="KW-0233">DNA recombination</keyword>
<keyword evidence="12" id="KW-1185">Reference proteome</keyword>
<feature type="coiled-coil region" evidence="5">
    <location>
        <begin position="135"/>
        <end position="176"/>
    </location>
</feature>
<dbReference type="OrthoDB" id="9765111at2"/>
<dbReference type="Proteomes" id="UP000664048">
    <property type="component" value="Unassembled WGS sequence"/>
</dbReference>
<feature type="transmembrane region" description="Helical" evidence="7">
    <location>
        <begin position="6"/>
        <end position="25"/>
    </location>
</feature>
<keyword evidence="7" id="KW-0812">Transmembrane</keyword>
<name>A0A250L8R2_9BURK</name>
<feature type="coiled-coil region" evidence="5">
    <location>
        <begin position="48"/>
        <end position="96"/>
    </location>
</feature>
<dbReference type="PANTHER" id="PTHR30563">
    <property type="entry name" value="DNA RECOMBINATION PROTEIN RMUC"/>
    <property type="match status" value="1"/>
</dbReference>
<evidence type="ECO:0000313" key="8">
    <source>
        <dbReference type="EMBL" id="BBA40950.1"/>
    </source>
</evidence>
<evidence type="ECO:0000256" key="5">
    <source>
        <dbReference type="SAM" id="Coils"/>
    </source>
</evidence>
<keyword evidence="7" id="KW-1133">Transmembrane helix</keyword>
<dbReference type="EMBL" id="JAGEMX010000035">
    <property type="protein sequence ID" value="MBO1835588.1"/>
    <property type="molecule type" value="Genomic_DNA"/>
</dbReference>
<dbReference type="EMBL" id="AP018358">
    <property type="protein sequence ID" value="BBA40950.1"/>
    <property type="molecule type" value="Genomic_DNA"/>
</dbReference>
<dbReference type="InterPro" id="IPR003798">
    <property type="entry name" value="DNA_recombination_RmuC"/>
</dbReference>
<evidence type="ECO:0000313" key="10">
    <source>
        <dbReference type="EMBL" id="MBO1835588.1"/>
    </source>
</evidence>
<evidence type="ECO:0000256" key="6">
    <source>
        <dbReference type="SAM" id="MobiDB-lite"/>
    </source>
</evidence>
<protein>
    <submittedName>
        <fullName evidence="8 9">DNA recombination protein RmuC</fullName>
    </submittedName>
</protein>
<feature type="region of interest" description="Disordered" evidence="6">
    <location>
        <begin position="630"/>
        <end position="649"/>
    </location>
</feature>
<dbReference type="Pfam" id="PF02646">
    <property type="entry name" value="RmuC"/>
    <property type="match status" value="1"/>
</dbReference>
<evidence type="ECO:0000256" key="1">
    <source>
        <dbReference type="ARBA" id="ARBA00003416"/>
    </source>
</evidence>
<comment type="similarity">
    <text evidence="2">Belongs to the RmuC family.</text>
</comment>
<dbReference type="GeneID" id="93193253"/>
<dbReference type="Proteomes" id="UP000611459">
    <property type="component" value="Unassembled WGS sequence"/>
</dbReference>
<evidence type="ECO:0000256" key="7">
    <source>
        <dbReference type="SAM" id="Phobius"/>
    </source>
</evidence>